<feature type="transmembrane region" description="Helical" evidence="5">
    <location>
        <begin position="55"/>
        <end position="78"/>
    </location>
</feature>
<dbReference type="SUPFAM" id="SSF81321">
    <property type="entry name" value="Family A G protein-coupled receptor-like"/>
    <property type="match status" value="1"/>
</dbReference>
<name>A0A914XBK8_9BILA</name>
<feature type="domain" description="G-protein coupled receptors family 1 profile" evidence="6">
    <location>
        <begin position="35"/>
        <end position="322"/>
    </location>
</feature>
<dbReference type="Gene3D" id="1.20.1070.10">
    <property type="entry name" value="Rhodopsin 7-helix transmembrane proteins"/>
    <property type="match status" value="1"/>
</dbReference>
<dbReference type="WBParaSite" id="PSAMB.scaffold7687size7270.g30413.t1">
    <property type="protein sequence ID" value="PSAMB.scaffold7687size7270.g30413.t1"/>
    <property type="gene ID" value="PSAMB.scaffold7687size7270.g30413"/>
</dbReference>
<dbReference type="GO" id="GO:0004930">
    <property type="term" value="F:G protein-coupled receptor activity"/>
    <property type="evidence" value="ECO:0007669"/>
    <property type="project" value="InterPro"/>
</dbReference>
<dbReference type="PANTHER" id="PTHR46895">
    <property type="entry name" value="PROTEIN CBG20548-RELATED"/>
    <property type="match status" value="1"/>
</dbReference>
<evidence type="ECO:0000256" key="1">
    <source>
        <dbReference type="ARBA" id="ARBA00004370"/>
    </source>
</evidence>
<dbReference type="GO" id="GO:0016020">
    <property type="term" value="C:membrane"/>
    <property type="evidence" value="ECO:0007669"/>
    <property type="project" value="UniProtKB-SubCell"/>
</dbReference>
<feature type="transmembrane region" description="Helical" evidence="5">
    <location>
        <begin position="263"/>
        <end position="286"/>
    </location>
</feature>
<dbReference type="InterPro" id="IPR017452">
    <property type="entry name" value="GPCR_Rhodpsn_7TM"/>
</dbReference>
<feature type="transmembrane region" description="Helical" evidence="5">
    <location>
        <begin position="140"/>
        <end position="159"/>
    </location>
</feature>
<evidence type="ECO:0000313" key="7">
    <source>
        <dbReference type="Proteomes" id="UP000887566"/>
    </source>
</evidence>
<dbReference type="Proteomes" id="UP000887566">
    <property type="component" value="Unplaced"/>
</dbReference>
<dbReference type="InterPro" id="IPR000276">
    <property type="entry name" value="GPCR_Rhodpsn"/>
</dbReference>
<feature type="transmembrane region" description="Helical" evidence="5">
    <location>
        <begin position="20"/>
        <end position="43"/>
    </location>
</feature>
<proteinExistence type="predicted"/>
<dbReference type="CDD" id="cd14978">
    <property type="entry name" value="7tmA_FMRFamide_R-like"/>
    <property type="match status" value="1"/>
</dbReference>
<dbReference type="PROSITE" id="PS50262">
    <property type="entry name" value="G_PROTEIN_RECEP_F1_2"/>
    <property type="match status" value="1"/>
</dbReference>
<accession>A0A914XBK8</accession>
<dbReference type="PRINTS" id="PR00237">
    <property type="entry name" value="GPCRRHODOPSN"/>
</dbReference>
<keyword evidence="2 5" id="KW-0812">Transmembrane</keyword>
<protein>
    <submittedName>
        <fullName evidence="8">G-protein coupled receptors family 1 profile domain-containing protein</fullName>
    </submittedName>
</protein>
<feature type="transmembrane region" description="Helical" evidence="5">
    <location>
        <begin position="206"/>
        <end position="227"/>
    </location>
</feature>
<dbReference type="Pfam" id="PF00001">
    <property type="entry name" value="7tm_1"/>
    <property type="match status" value="1"/>
</dbReference>
<feature type="transmembrane region" description="Helical" evidence="5">
    <location>
        <begin position="98"/>
        <end position="119"/>
    </location>
</feature>
<evidence type="ECO:0000259" key="6">
    <source>
        <dbReference type="PROSITE" id="PS50262"/>
    </source>
</evidence>
<keyword evidence="7" id="KW-1185">Reference proteome</keyword>
<feature type="transmembrane region" description="Helical" evidence="5">
    <location>
        <begin position="306"/>
        <end position="329"/>
    </location>
</feature>
<evidence type="ECO:0000313" key="8">
    <source>
        <dbReference type="WBParaSite" id="PSAMB.scaffold7687size7270.g30413.t1"/>
    </source>
</evidence>
<comment type="subcellular location">
    <subcellularLocation>
        <location evidence="1">Membrane</location>
    </subcellularLocation>
</comment>
<evidence type="ECO:0000256" key="3">
    <source>
        <dbReference type="ARBA" id="ARBA00022989"/>
    </source>
</evidence>
<evidence type="ECO:0000256" key="4">
    <source>
        <dbReference type="ARBA" id="ARBA00023136"/>
    </source>
</evidence>
<keyword evidence="3 5" id="KW-1133">Transmembrane helix</keyword>
<sequence length="436" mass="48822">MRYSKCYTHRLAATELDIFLLGYIFPVQFVLGVVGNGMNLLVLLSKGMRNRSNDLLAAMALSDMTFFIVMLPICLAAYDIFATNPNFRYLYFYIKMHVAAVANWWSAAAIWFILAVSIERLLGIMSPLRSRSYWSRSMKLSVFFAVVIATGMITSYHHVAYSCKILLMCNGTQLYHMCLPVGGQWPYNMSNTNPPALQNFVRVSTVVNALCVVLLPIVAVSGANIALIGQLRRRGAEPLLKSESVRRSSTDAQAIQHKQERRVTVTVVAIVSCFSLTQGPSAIVFMWELLDPSVRSSLTFNNIVSIANSLVITGKAINFVLFCLSSVHFRRKLMMMLRQRFPKKLTKYLPEFWHSTAENLTTQTTFKVAKSANHVRQPLCAKTEKEHMYSSTNKFTSITSNSSPSKVVVNKTRRATISVENGHALLALCKSNEAPT</sequence>
<evidence type="ECO:0000256" key="5">
    <source>
        <dbReference type="SAM" id="Phobius"/>
    </source>
</evidence>
<reference evidence="8" key="1">
    <citation type="submission" date="2022-11" db="UniProtKB">
        <authorList>
            <consortium name="WormBaseParasite"/>
        </authorList>
    </citation>
    <scope>IDENTIFICATION</scope>
</reference>
<keyword evidence="4 5" id="KW-0472">Membrane</keyword>
<organism evidence="7 8">
    <name type="scientific">Plectus sambesii</name>
    <dbReference type="NCBI Taxonomy" id="2011161"/>
    <lineage>
        <taxon>Eukaryota</taxon>
        <taxon>Metazoa</taxon>
        <taxon>Ecdysozoa</taxon>
        <taxon>Nematoda</taxon>
        <taxon>Chromadorea</taxon>
        <taxon>Plectida</taxon>
        <taxon>Plectina</taxon>
        <taxon>Plectoidea</taxon>
        <taxon>Plectidae</taxon>
        <taxon>Plectus</taxon>
    </lineage>
</organism>
<dbReference type="AlphaFoldDB" id="A0A914XBK8"/>
<evidence type="ECO:0000256" key="2">
    <source>
        <dbReference type="ARBA" id="ARBA00022692"/>
    </source>
</evidence>